<comment type="caution">
    <text evidence="2">The sequence shown here is derived from an EMBL/GenBank/DDBJ whole genome shotgun (WGS) entry which is preliminary data.</text>
</comment>
<evidence type="ECO:0000256" key="1">
    <source>
        <dbReference type="SAM" id="SignalP"/>
    </source>
</evidence>
<dbReference type="AlphaFoldDB" id="A0A327MB82"/>
<organism evidence="2 3">
    <name type="scientific">Roseicella frigidaeris</name>
    <dbReference type="NCBI Taxonomy" id="2230885"/>
    <lineage>
        <taxon>Bacteria</taxon>
        <taxon>Pseudomonadati</taxon>
        <taxon>Pseudomonadota</taxon>
        <taxon>Alphaproteobacteria</taxon>
        <taxon>Acetobacterales</taxon>
        <taxon>Roseomonadaceae</taxon>
        <taxon>Roseicella</taxon>
    </lineage>
</organism>
<evidence type="ECO:0000313" key="3">
    <source>
        <dbReference type="Proteomes" id="UP000249065"/>
    </source>
</evidence>
<dbReference type="Proteomes" id="UP000249065">
    <property type="component" value="Unassembled WGS sequence"/>
</dbReference>
<protein>
    <submittedName>
        <fullName evidence="2">Uncharacterized protein</fullName>
    </submittedName>
</protein>
<feature type="signal peptide" evidence="1">
    <location>
        <begin position="1"/>
        <end position="25"/>
    </location>
</feature>
<keyword evidence="3" id="KW-1185">Reference proteome</keyword>
<evidence type="ECO:0000313" key="2">
    <source>
        <dbReference type="EMBL" id="RAI59612.1"/>
    </source>
</evidence>
<accession>A0A327MB82</accession>
<name>A0A327MB82_9PROT</name>
<dbReference type="EMBL" id="QLIX01000004">
    <property type="protein sequence ID" value="RAI59612.1"/>
    <property type="molecule type" value="Genomic_DNA"/>
</dbReference>
<sequence>MFTRRLPLPALALAALFGGATVPLAADAYPRLSGGDDDQQVTYGPIPGDTIVGGAVAGIEGGGRKQTGYMAAPGGQAREGRIGVLQGGGRDAAVQYLDGRPHLWADTAADTDDRGHGG</sequence>
<feature type="chain" id="PRO_5016355654" evidence="1">
    <location>
        <begin position="26"/>
        <end position="118"/>
    </location>
</feature>
<dbReference type="RefSeq" id="WP_111469300.1">
    <property type="nucleotide sequence ID" value="NZ_QLIX01000004.1"/>
</dbReference>
<dbReference type="OrthoDB" id="7277619at2"/>
<gene>
    <name evidence="2" type="ORF">DOO78_08445</name>
</gene>
<keyword evidence="1" id="KW-0732">Signal</keyword>
<proteinExistence type="predicted"/>
<reference evidence="3" key="1">
    <citation type="submission" date="2018-06" db="EMBL/GenBank/DDBJ databases">
        <authorList>
            <person name="Khan S.A."/>
        </authorList>
    </citation>
    <scope>NUCLEOTIDE SEQUENCE [LARGE SCALE GENOMIC DNA]</scope>
    <source>
        <strain evidence="3">DB-1506</strain>
    </source>
</reference>